<dbReference type="InterPro" id="IPR029406">
    <property type="entry name" value="ETAA1"/>
</dbReference>
<proteinExistence type="predicted"/>
<feature type="region of interest" description="Disordered" evidence="1">
    <location>
        <begin position="343"/>
        <end position="405"/>
    </location>
</feature>
<sequence>MNRGCGHTVCRSGEMDSAAELRLNRLSRKYRQSQTAAAAETGSPRNHDSDFKTPTRMFGSTTAAAFSAESPHNDSDVQQDIIWDATSPSPNRLRGKRGRKHATGFVNISEIVNRIAPKHGRPQVMEPTLQQWIGDSATIPCTPDIHVPKPKKKSPRATGVDDLLKLAKQFDFTMFHQEEDEVEAIHQQSLELLSEDILDFEDPKDVSVDAAAETDARHLHLDQHMDNDFDVLFDEPTQRVSGNLSPPASAQVSQVKAAPAVAPSAGGSTKGSTDTFVDDWESDELLNDSLVLDMTQNPQKFSAPKFCSTQRLSSDTPTRGGTVHTQLAISKAEKTNMCQRATFRLESSPHLSERRTHCGSKTGADAEQSRFLYDAGSQQHQQTSNAEKSKVSKTSVSDTQDTGDLDVFFSSEPLWDDSADDELLCEVCDDMENQIQNNKCAEQTQRTAVQSANKQPLPHKDTPTRLLAAPGRPASTVTAGERVNTVIESLRRGGGAMSAAAAAAPPPAPLRNTSKEEFTFKKPSNRNHLTNPGMDSINDTQAEILWRGGGVLSPAAAAPPPAPLRNNNKEQFIFKKPSNKVVGKCSAAEIELKKQQAMERRQRRLQAAAHKLT</sequence>
<evidence type="ECO:0008006" key="4">
    <source>
        <dbReference type="Google" id="ProtNLM"/>
    </source>
</evidence>
<name>A0AAV6QBL5_SOLSE</name>
<feature type="compositionally biased region" description="Low complexity" evidence="1">
    <location>
        <begin position="247"/>
        <end position="265"/>
    </location>
</feature>
<feature type="compositionally biased region" description="Polar residues" evidence="1">
    <location>
        <begin position="266"/>
        <end position="275"/>
    </location>
</feature>
<reference evidence="2 3" key="1">
    <citation type="journal article" date="2021" name="Sci. Rep.">
        <title>Chromosome anchoring in Senegalese sole (Solea senegalensis) reveals sex-associated markers and genome rearrangements in flatfish.</title>
        <authorList>
            <person name="Guerrero-Cozar I."/>
            <person name="Gomez-Garrido J."/>
            <person name="Berbel C."/>
            <person name="Martinez-Blanch J.F."/>
            <person name="Alioto T."/>
            <person name="Claros M.G."/>
            <person name="Gagnaire P.A."/>
            <person name="Manchado M."/>
        </authorList>
    </citation>
    <scope>NUCLEOTIDE SEQUENCE [LARGE SCALE GENOMIC DNA]</scope>
    <source>
        <strain evidence="2">Sse05_10M</strain>
    </source>
</reference>
<feature type="region of interest" description="Disordered" evidence="1">
    <location>
        <begin position="450"/>
        <end position="475"/>
    </location>
</feature>
<feature type="region of interest" description="Disordered" evidence="1">
    <location>
        <begin position="30"/>
        <end position="56"/>
    </location>
</feature>
<dbReference type="GO" id="GO:0043539">
    <property type="term" value="F:protein serine/threonine kinase activator activity"/>
    <property type="evidence" value="ECO:0007669"/>
    <property type="project" value="TreeGrafter"/>
</dbReference>
<dbReference type="GO" id="GO:0031297">
    <property type="term" value="P:replication fork processing"/>
    <property type="evidence" value="ECO:0007669"/>
    <property type="project" value="TreeGrafter"/>
</dbReference>
<keyword evidence="3" id="KW-1185">Reference proteome</keyword>
<comment type="caution">
    <text evidence="2">The sequence shown here is derived from an EMBL/GenBank/DDBJ whole genome shotgun (WGS) entry which is preliminary data.</text>
</comment>
<dbReference type="GO" id="GO:2000001">
    <property type="term" value="P:regulation of DNA damage checkpoint"/>
    <property type="evidence" value="ECO:0007669"/>
    <property type="project" value="TreeGrafter"/>
</dbReference>
<evidence type="ECO:0000313" key="2">
    <source>
        <dbReference type="EMBL" id="KAG7485778.1"/>
    </source>
</evidence>
<protein>
    <recommendedName>
        <fullName evidence="4">Ewing's tumor-associated antigen 1</fullName>
    </recommendedName>
</protein>
<dbReference type="Proteomes" id="UP000693946">
    <property type="component" value="Linkage Group LG6"/>
</dbReference>
<dbReference type="GO" id="GO:0043596">
    <property type="term" value="C:nuclear replication fork"/>
    <property type="evidence" value="ECO:0007669"/>
    <property type="project" value="TreeGrafter"/>
</dbReference>
<organism evidence="2 3">
    <name type="scientific">Solea senegalensis</name>
    <name type="common">Senegalese sole</name>
    <dbReference type="NCBI Taxonomy" id="28829"/>
    <lineage>
        <taxon>Eukaryota</taxon>
        <taxon>Metazoa</taxon>
        <taxon>Chordata</taxon>
        <taxon>Craniata</taxon>
        <taxon>Vertebrata</taxon>
        <taxon>Euteleostomi</taxon>
        <taxon>Actinopterygii</taxon>
        <taxon>Neopterygii</taxon>
        <taxon>Teleostei</taxon>
        <taxon>Neoteleostei</taxon>
        <taxon>Acanthomorphata</taxon>
        <taxon>Carangaria</taxon>
        <taxon>Pleuronectiformes</taxon>
        <taxon>Pleuronectoidei</taxon>
        <taxon>Soleidae</taxon>
        <taxon>Solea</taxon>
    </lineage>
</organism>
<dbReference type="EMBL" id="JAGKHQ010000018">
    <property type="protein sequence ID" value="KAG7485778.1"/>
    <property type="molecule type" value="Genomic_DNA"/>
</dbReference>
<feature type="region of interest" description="Disordered" evidence="1">
    <location>
        <begin position="238"/>
        <end position="276"/>
    </location>
</feature>
<accession>A0AAV6QBL5</accession>
<dbReference type="Pfam" id="PF15350">
    <property type="entry name" value="ETAA1"/>
    <property type="match status" value="1"/>
</dbReference>
<dbReference type="GO" id="GO:0006974">
    <property type="term" value="P:DNA damage response"/>
    <property type="evidence" value="ECO:0007669"/>
    <property type="project" value="TreeGrafter"/>
</dbReference>
<evidence type="ECO:0000313" key="3">
    <source>
        <dbReference type="Proteomes" id="UP000693946"/>
    </source>
</evidence>
<dbReference type="PANTHER" id="PTHR16434:SF4">
    <property type="entry name" value="ETAA1 ACTIVATOR OF ATR KINASE"/>
    <property type="match status" value="1"/>
</dbReference>
<dbReference type="AlphaFoldDB" id="A0AAV6QBL5"/>
<feature type="compositionally biased region" description="Polar residues" evidence="1">
    <location>
        <begin position="376"/>
        <end position="386"/>
    </location>
</feature>
<evidence type="ECO:0000256" key="1">
    <source>
        <dbReference type="SAM" id="MobiDB-lite"/>
    </source>
</evidence>
<gene>
    <name evidence="2" type="ORF">JOB18_018261</name>
</gene>
<dbReference type="PANTHER" id="PTHR16434">
    <property type="entry name" value="EWING'S TUMOR-ASSOCIATED ANTIGEN 1 ETAA1"/>
    <property type="match status" value="1"/>
</dbReference>